<dbReference type="OrthoDB" id="975426at2"/>
<protein>
    <recommendedName>
        <fullName evidence="1">DUF5723 domain-containing protein</fullName>
    </recommendedName>
</protein>
<sequence>MRKIYLILLLAVSISGMAQNKQILYNFSSIPQSLLVNPGTDVAYKFYFGVPLLSGISANVGSSSFSAYDLFANNGVDFNTKLRNAVNKASKNDKVSVNQQLELFSGGFKVGGRESKAYVSFGVYQEADFFMYVPKDLALLALDGNQKYIGKSFDLSQLSVKAEVLSVFHIGYHKKVSDKLVLGGRAKLYSSGLNATSTKNSGYIYTGRSNTTMYNQIISSNLELKTSGIAEYREDDYNGSVASDIAHKTFLGGGNYGLGFDAGITYYPKKNIQFTASIIDVGFIRHSKEVENLTYKGYYQYEGVNPNFTNPEKPENVFDEFEAAIPRDTLYGKYTTWRPVKFNSSFQYSFGESRSDEECNCVSKGETEYLNGVGAQLFAMSTPRTPLVALTAFYRRTLFENLQVKATYTIDSYSSKNIGFGLSTNLGKFNLYAMVDNILEYKDITKANSATFQFGLNFIFKENSEYY</sequence>
<feature type="domain" description="DUF5723" evidence="1">
    <location>
        <begin position="38"/>
        <end position="436"/>
    </location>
</feature>
<evidence type="ECO:0000259" key="1">
    <source>
        <dbReference type="Pfam" id="PF18990"/>
    </source>
</evidence>
<evidence type="ECO:0000313" key="5">
    <source>
        <dbReference type="Proteomes" id="UP000198424"/>
    </source>
</evidence>
<dbReference type="STRING" id="991.IW20_03655"/>
<gene>
    <name evidence="3" type="ORF">B0A62_12700</name>
    <name evidence="2" type="ORF">IW20_03655</name>
</gene>
<evidence type="ECO:0000313" key="3">
    <source>
        <dbReference type="EMBL" id="OXA93606.1"/>
    </source>
</evidence>
<keyword evidence="5" id="KW-1185">Reference proteome</keyword>
<dbReference type="RefSeq" id="WP_035618935.1">
    <property type="nucleotide sequence ID" value="NZ_JBEWQG010000002.1"/>
</dbReference>
<dbReference type="EMBL" id="JPRM01000004">
    <property type="protein sequence ID" value="KFF19058.1"/>
    <property type="molecule type" value="Genomic_DNA"/>
</dbReference>
<dbReference type="EMBL" id="MUGY01000013">
    <property type="protein sequence ID" value="OXA93606.1"/>
    <property type="molecule type" value="Genomic_DNA"/>
</dbReference>
<dbReference type="InterPro" id="IPR043781">
    <property type="entry name" value="DUF5723"/>
</dbReference>
<name>A0A086AQU4_FLAHY</name>
<proteinExistence type="predicted"/>
<dbReference type="Proteomes" id="UP000198424">
    <property type="component" value="Unassembled WGS sequence"/>
</dbReference>
<dbReference type="Proteomes" id="UP000028712">
    <property type="component" value="Unassembled WGS sequence"/>
</dbReference>
<dbReference type="AlphaFoldDB" id="A0A086AQU4"/>
<reference evidence="2 4" key="1">
    <citation type="submission" date="2014-07" db="EMBL/GenBank/DDBJ databases">
        <title>Genome of Flavobacterium hydatis DSM 2063.</title>
        <authorList>
            <person name="Pipes S.E."/>
            <person name="Stropko S.J."/>
            <person name="Newman J.D."/>
        </authorList>
    </citation>
    <scope>NUCLEOTIDE SEQUENCE [LARGE SCALE GENOMIC DNA]</scope>
    <source>
        <strain evidence="2 4">DSM 2063</strain>
    </source>
</reference>
<evidence type="ECO:0000313" key="2">
    <source>
        <dbReference type="EMBL" id="KFF19058.1"/>
    </source>
</evidence>
<evidence type="ECO:0000313" key="4">
    <source>
        <dbReference type="Proteomes" id="UP000028712"/>
    </source>
</evidence>
<comment type="caution">
    <text evidence="2">The sequence shown here is derived from an EMBL/GenBank/DDBJ whole genome shotgun (WGS) entry which is preliminary data.</text>
</comment>
<accession>A0A086AQU4</accession>
<organism evidence="2 4">
    <name type="scientific">Flavobacterium hydatis</name>
    <name type="common">Cytophaga aquatilis</name>
    <dbReference type="NCBI Taxonomy" id="991"/>
    <lineage>
        <taxon>Bacteria</taxon>
        <taxon>Pseudomonadati</taxon>
        <taxon>Bacteroidota</taxon>
        <taxon>Flavobacteriia</taxon>
        <taxon>Flavobacteriales</taxon>
        <taxon>Flavobacteriaceae</taxon>
        <taxon>Flavobacterium</taxon>
    </lineage>
</organism>
<dbReference type="eggNOG" id="COG2067">
    <property type="taxonomic scope" value="Bacteria"/>
</dbReference>
<dbReference type="Pfam" id="PF18990">
    <property type="entry name" value="DUF5723"/>
    <property type="match status" value="1"/>
</dbReference>
<reference evidence="3 5" key="2">
    <citation type="submission" date="2016-11" db="EMBL/GenBank/DDBJ databases">
        <title>Whole genomes of Flavobacteriaceae.</title>
        <authorList>
            <person name="Stine C."/>
            <person name="Li C."/>
            <person name="Tadesse D."/>
        </authorList>
    </citation>
    <scope>NUCLEOTIDE SEQUENCE [LARGE SCALE GENOMIC DNA]</scope>
    <source>
        <strain evidence="3 5">ATCC 29551</strain>
    </source>
</reference>